<evidence type="ECO:0000313" key="1">
    <source>
        <dbReference type="EMBL" id="EJF35300.1"/>
    </source>
</evidence>
<evidence type="ECO:0000313" key="2">
    <source>
        <dbReference type="Proteomes" id="UP000004578"/>
    </source>
</evidence>
<organism evidence="1 2">
    <name type="scientific">Schaalia georgiae F0490</name>
    <dbReference type="NCBI Taxonomy" id="1125717"/>
    <lineage>
        <taxon>Bacteria</taxon>
        <taxon>Bacillati</taxon>
        <taxon>Actinomycetota</taxon>
        <taxon>Actinomycetes</taxon>
        <taxon>Actinomycetales</taxon>
        <taxon>Actinomycetaceae</taxon>
        <taxon>Schaalia</taxon>
    </lineage>
</organism>
<reference evidence="1 2" key="1">
    <citation type="submission" date="2012-05" db="EMBL/GenBank/DDBJ databases">
        <authorList>
            <person name="Harkins D.M."/>
            <person name="Madupu R."/>
            <person name="Durkin A.S."/>
            <person name="Torralba M."/>
            <person name="Methe B."/>
            <person name="Sutton G.G."/>
            <person name="Nelson K.E."/>
        </authorList>
    </citation>
    <scope>NUCLEOTIDE SEQUENCE [LARGE SCALE GENOMIC DNA]</scope>
    <source>
        <strain evidence="1 2">F0490</strain>
    </source>
</reference>
<dbReference type="AlphaFoldDB" id="J1GQQ8"/>
<keyword evidence="2" id="KW-1185">Reference proteome</keyword>
<gene>
    <name evidence="1" type="ORF">HMPREF1317_0114</name>
</gene>
<proteinExistence type="predicted"/>
<dbReference type="RefSeq" id="WP_005872828.1">
    <property type="nucleotide sequence ID" value="NZ_AKFS01000302.1"/>
</dbReference>
<accession>J1GQQ8</accession>
<sequence length="274" mass="29779">MSIETCPVTGVPLSPGETVSRAAVNRLVVLVSDLPSLMRDLQYAVAGLKRGSGGGGWIPAAREPVNLQLMLDVDEMGDTLHMWAASLEEHAGSHRWVHRRDWDAVRGVFSLHANAVRRWEEAPQMIDEVTYAVHRLERLASPGARAAVFVGSCECGWELLARPGAPEVECGQCGAVWDVEASRAALVEAALGRPLPLPRAVEVARIVSPDVRYSTVRSWISRGRLTPAFVDDRGRRLYRAGDIIARGGLRVRRGVSFGGRVPVDAPGVQHYALA</sequence>
<protein>
    <submittedName>
        <fullName evidence="1">Uncharacterized protein</fullName>
    </submittedName>
</protein>
<comment type="caution">
    <text evidence="1">The sequence shown here is derived from an EMBL/GenBank/DDBJ whole genome shotgun (WGS) entry which is preliminary data.</text>
</comment>
<dbReference type="Proteomes" id="UP000004578">
    <property type="component" value="Unassembled WGS sequence"/>
</dbReference>
<dbReference type="PATRIC" id="fig|1125717.3.peg.1994"/>
<dbReference type="EMBL" id="AKFS01000302">
    <property type="protein sequence ID" value="EJF35300.1"/>
    <property type="molecule type" value="Genomic_DNA"/>
</dbReference>
<name>J1GQQ8_9ACTO</name>